<name>A0A9D4TL48_CHLVU</name>
<protein>
    <submittedName>
        <fullName evidence="1">Uncharacterized protein</fullName>
    </submittedName>
</protein>
<accession>A0A9D4TL48</accession>
<evidence type="ECO:0000313" key="2">
    <source>
        <dbReference type="Proteomes" id="UP001055712"/>
    </source>
</evidence>
<evidence type="ECO:0000313" key="1">
    <source>
        <dbReference type="EMBL" id="KAI3428507.1"/>
    </source>
</evidence>
<reference evidence="1" key="2">
    <citation type="submission" date="2020-11" db="EMBL/GenBank/DDBJ databases">
        <authorList>
            <person name="Cecchin M."/>
            <person name="Marcolungo L."/>
            <person name="Rossato M."/>
            <person name="Girolomoni L."/>
            <person name="Cosentino E."/>
            <person name="Cuine S."/>
            <person name="Li-Beisson Y."/>
            <person name="Delledonne M."/>
            <person name="Ballottari M."/>
        </authorList>
    </citation>
    <scope>NUCLEOTIDE SEQUENCE</scope>
    <source>
        <strain evidence="1">211/11P</strain>
        <tissue evidence="1">Whole cell</tissue>
    </source>
</reference>
<reference evidence="1" key="1">
    <citation type="journal article" date="2019" name="Plant J.">
        <title>Chlorella vulgaris genome assembly and annotation reveals the molecular basis for metabolic acclimation to high light conditions.</title>
        <authorList>
            <person name="Cecchin M."/>
            <person name="Marcolungo L."/>
            <person name="Rossato M."/>
            <person name="Girolomoni L."/>
            <person name="Cosentino E."/>
            <person name="Cuine S."/>
            <person name="Li-Beisson Y."/>
            <person name="Delledonne M."/>
            <person name="Ballottari M."/>
        </authorList>
    </citation>
    <scope>NUCLEOTIDE SEQUENCE</scope>
    <source>
        <strain evidence="1">211/11P</strain>
    </source>
</reference>
<dbReference type="EMBL" id="SIDB01000009">
    <property type="protein sequence ID" value="KAI3428507.1"/>
    <property type="molecule type" value="Genomic_DNA"/>
</dbReference>
<dbReference type="Proteomes" id="UP001055712">
    <property type="component" value="Unassembled WGS sequence"/>
</dbReference>
<gene>
    <name evidence="1" type="ORF">D9Q98_007331</name>
</gene>
<keyword evidence="2" id="KW-1185">Reference proteome</keyword>
<comment type="caution">
    <text evidence="1">The sequence shown here is derived from an EMBL/GenBank/DDBJ whole genome shotgun (WGS) entry which is preliminary data.</text>
</comment>
<organism evidence="1 2">
    <name type="scientific">Chlorella vulgaris</name>
    <name type="common">Green alga</name>
    <dbReference type="NCBI Taxonomy" id="3077"/>
    <lineage>
        <taxon>Eukaryota</taxon>
        <taxon>Viridiplantae</taxon>
        <taxon>Chlorophyta</taxon>
        <taxon>core chlorophytes</taxon>
        <taxon>Trebouxiophyceae</taxon>
        <taxon>Chlorellales</taxon>
        <taxon>Chlorellaceae</taxon>
        <taxon>Chlorella clade</taxon>
        <taxon>Chlorella</taxon>
    </lineage>
</organism>
<sequence length="231" mass="24104">MAAAATCICLQSACEEGVVNETRLLQLAAAAELKVRKVAAAPADLLVSKAGTTLAFMLWRSDAGGGNMTERAARLASSFKHAHVLVPHALIGKPLVLDAAASCNGPIMVPMPMGADFTDRAVALAIALLPAVSEEAAWRKEQAHVAATSEAVNHVLLGLPLPGDGDAAHHANMLRMLGSLQHISQRHGEEIAAHTDIDSRSAAAIAAFFGRWGAEPEAQGLTLPVPQMQHL</sequence>
<dbReference type="AlphaFoldDB" id="A0A9D4TL48"/>
<proteinExistence type="predicted"/>